<keyword evidence="3" id="KW-1185">Reference proteome</keyword>
<dbReference type="EMBL" id="BMAU01021405">
    <property type="protein sequence ID" value="GFY32865.1"/>
    <property type="molecule type" value="Genomic_DNA"/>
</dbReference>
<proteinExistence type="predicted"/>
<sequence>MSKFEGPYRVLEVRNNNLTIWKKERKVTVNIDQVRVYHTRHSDTNSFDSTNETLNEGKGSGNGSSRLNPGKSRRSRKPSDDESKSRESNKGTAGLEDLRFKHKDDVVSNGTMERNDRKR</sequence>
<comment type="caution">
    <text evidence="2">The sequence shown here is derived from an EMBL/GenBank/DDBJ whole genome shotgun (WGS) entry which is preliminary data.</text>
</comment>
<dbReference type="AlphaFoldDB" id="A0A8X7BIV0"/>
<feature type="compositionally biased region" description="Basic and acidic residues" evidence="1">
    <location>
        <begin position="96"/>
        <end position="106"/>
    </location>
</feature>
<organism evidence="2 3">
    <name type="scientific">Trichonephila clavipes</name>
    <name type="common">Golden silk orbweaver</name>
    <name type="synonym">Nephila clavipes</name>
    <dbReference type="NCBI Taxonomy" id="2585209"/>
    <lineage>
        <taxon>Eukaryota</taxon>
        <taxon>Metazoa</taxon>
        <taxon>Ecdysozoa</taxon>
        <taxon>Arthropoda</taxon>
        <taxon>Chelicerata</taxon>
        <taxon>Arachnida</taxon>
        <taxon>Araneae</taxon>
        <taxon>Araneomorphae</taxon>
        <taxon>Entelegynae</taxon>
        <taxon>Araneoidea</taxon>
        <taxon>Nephilidae</taxon>
        <taxon>Trichonephila</taxon>
    </lineage>
</organism>
<dbReference type="Proteomes" id="UP000887159">
    <property type="component" value="Unassembled WGS sequence"/>
</dbReference>
<evidence type="ECO:0000256" key="1">
    <source>
        <dbReference type="SAM" id="MobiDB-lite"/>
    </source>
</evidence>
<evidence type="ECO:0000313" key="3">
    <source>
        <dbReference type="Proteomes" id="UP000887159"/>
    </source>
</evidence>
<feature type="region of interest" description="Disordered" evidence="1">
    <location>
        <begin position="39"/>
        <end position="119"/>
    </location>
</feature>
<protein>
    <submittedName>
        <fullName evidence="2">Uncharacterized protein</fullName>
    </submittedName>
</protein>
<feature type="compositionally biased region" description="Basic and acidic residues" evidence="1">
    <location>
        <begin position="77"/>
        <end position="89"/>
    </location>
</feature>
<accession>A0A8X7BIV0</accession>
<name>A0A8X7BIV0_TRICX</name>
<gene>
    <name evidence="2" type="primary">NCL1_40408</name>
    <name evidence="2" type="ORF">TNCV_4024891</name>
</gene>
<reference evidence="2" key="1">
    <citation type="submission" date="2020-08" db="EMBL/GenBank/DDBJ databases">
        <title>Multicomponent nature underlies the extraordinary mechanical properties of spider dragline silk.</title>
        <authorList>
            <person name="Kono N."/>
            <person name="Nakamura H."/>
            <person name="Mori M."/>
            <person name="Yoshida Y."/>
            <person name="Ohtoshi R."/>
            <person name="Malay A.D."/>
            <person name="Moran D.A.P."/>
            <person name="Tomita M."/>
            <person name="Numata K."/>
            <person name="Arakawa K."/>
        </authorList>
    </citation>
    <scope>NUCLEOTIDE SEQUENCE</scope>
</reference>
<evidence type="ECO:0000313" key="2">
    <source>
        <dbReference type="EMBL" id="GFY32865.1"/>
    </source>
</evidence>
<feature type="compositionally biased region" description="Polar residues" evidence="1">
    <location>
        <begin position="44"/>
        <end position="54"/>
    </location>
</feature>